<feature type="compositionally biased region" description="Acidic residues" evidence="1">
    <location>
        <begin position="118"/>
        <end position="130"/>
    </location>
</feature>
<comment type="caution">
    <text evidence="2">The sequence shown here is derived from an EMBL/GenBank/DDBJ whole genome shotgun (WGS) entry which is preliminary data.</text>
</comment>
<reference evidence="3" key="1">
    <citation type="journal article" date="2019" name="Int. J. Syst. Evol. Microbiol.">
        <title>The Global Catalogue of Microorganisms (GCM) 10K type strain sequencing project: providing services to taxonomists for standard genome sequencing and annotation.</title>
        <authorList>
            <consortium name="The Broad Institute Genomics Platform"/>
            <consortium name="The Broad Institute Genome Sequencing Center for Infectious Disease"/>
            <person name="Wu L."/>
            <person name="Ma J."/>
        </authorList>
    </citation>
    <scope>NUCLEOTIDE SEQUENCE [LARGE SCALE GENOMIC DNA]</scope>
    <source>
        <strain evidence="3">CGMCC 1.16855</strain>
    </source>
</reference>
<dbReference type="RefSeq" id="WP_216837455.1">
    <property type="nucleotide sequence ID" value="NZ_JAFNJS010000004.1"/>
</dbReference>
<sequence>MSEDSSRAPKTDAALSVAVTPMRRTAEGMWESAERAGAHFFLVELVQDGGEDAEVVVECRDERTAALAARVVAATVAALGLAEPAEGSEVVAAFDDETAAILAENPTPEVEAPAGAWIEEEEEEEGPALQ</sequence>
<proteinExistence type="predicted"/>
<name>A0ABV7BXW3_9PROT</name>
<evidence type="ECO:0000313" key="3">
    <source>
        <dbReference type="Proteomes" id="UP001595420"/>
    </source>
</evidence>
<dbReference type="Proteomes" id="UP001595420">
    <property type="component" value="Unassembled WGS sequence"/>
</dbReference>
<gene>
    <name evidence="2" type="ORF">ACFOD3_15915</name>
</gene>
<organism evidence="2 3">
    <name type="scientific">Falsiroseomonas tokyonensis</name>
    <dbReference type="NCBI Taxonomy" id="430521"/>
    <lineage>
        <taxon>Bacteria</taxon>
        <taxon>Pseudomonadati</taxon>
        <taxon>Pseudomonadota</taxon>
        <taxon>Alphaproteobacteria</taxon>
        <taxon>Acetobacterales</taxon>
        <taxon>Roseomonadaceae</taxon>
        <taxon>Falsiroseomonas</taxon>
    </lineage>
</organism>
<dbReference type="EMBL" id="JBHRSB010000004">
    <property type="protein sequence ID" value="MFC3001393.1"/>
    <property type="molecule type" value="Genomic_DNA"/>
</dbReference>
<protein>
    <submittedName>
        <fullName evidence="2">Uncharacterized protein</fullName>
    </submittedName>
</protein>
<accession>A0ABV7BXW3</accession>
<evidence type="ECO:0000256" key="1">
    <source>
        <dbReference type="SAM" id="MobiDB-lite"/>
    </source>
</evidence>
<feature type="region of interest" description="Disordered" evidence="1">
    <location>
        <begin position="105"/>
        <end position="130"/>
    </location>
</feature>
<keyword evidence="3" id="KW-1185">Reference proteome</keyword>
<evidence type="ECO:0000313" key="2">
    <source>
        <dbReference type="EMBL" id="MFC3001393.1"/>
    </source>
</evidence>